<dbReference type="InterPro" id="IPR045944">
    <property type="entry name" value="DUF6364"/>
</dbReference>
<accession>A0A7V4CLW8</accession>
<dbReference type="EMBL" id="DTBH01000045">
    <property type="protein sequence ID" value="HGQ76701.1"/>
    <property type="molecule type" value="Genomic_DNA"/>
</dbReference>
<protein>
    <submittedName>
        <fullName evidence="1">Uncharacterized protein</fullName>
    </submittedName>
</protein>
<dbReference type="Pfam" id="PF19891">
    <property type="entry name" value="DUF6364"/>
    <property type="match status" value="1"/>
</dbReference>
<organism evidence="1">
    <name type="scientific">Fervidobacterium pennivorans</name>
    <dbReference type="NCBI Taxonomy" id="93466"/>
    <lineage>
        <taxon>Bacteria</taxon>
        <taxon>Thermotogati</taxon>
        <taxon>Thermotogota</taxon>
        <taxon>Thermotogae</taxon>
        <taxon>Thermotogales</taxon>
        <taxon>Fervidobacteriaceae</taxon>
        <taxon>Fervidobacterium</taxon>
    </lineage>
</organism>
<name>A0A7V4CLW8_FERPE</name>
<reference evidence="1" key="1">
    <citation type="journal article" date="2020" name="mSystems">
        <title>Genome- and Community-Level Interaction Insights into Carbon Utilization and Element Cycling Functions of Hydrothermarchaeota in Hydrothermal Sediment.</title>
        <authorList>
            <person name="Zhou Z."/>
            <person name="Liu Y."/>
            <person name="Xu W."/>
            <person name="Pan J."/>
            <person name="Luo Z.H."/>
            <person name="Li M."/>
        </authorList>
    </citation>
    <scope>NUCLEOTIDE SEQUENCE [LARGE SCALE GENOMIC DNA]</scope>
    <source>
        <strain evidence="1">SpSt-640</strain>
    </source>
</reference>
<dbReference type="AlphaFoldDB" id="A0A7V4CLW8"/>
<comment type="caution">
    <text evidence="1">The sequence shown here is derived from an EMBL/GenBank/DDBJ whole genome shotgun (WGS) entry which is preliminary data.</text>
</comment>
<sequence length="107" mass="11964">MNTSRVKLTITLNGTVLSKAKIVADQKHIPLSRLIENFLQFVVNPHVYCFKCGERFDSSEAKICVKCSWMICPKCGACGCGLPEETVAAVFHMRRVYEDLLAGKVKK</sequence>
<evidence type="ECO:0000313" key="1">
    <source>
        <dbReference type="EMBL" id="HGQ76701.1"/>
    </source>
</evidence>
<proteinExistence type="predicted"/>
<gene>
    <name evidence="1" type="ORF">ENU12_01990</name>
</gene>